<accession>A0A078IWX5</accession>
<dbReference type="Proteomes" id="UP000028999">
    <property type="component" value="Unassembled WGS sequence"/>
</dbReference>
<keyword evidence="2 7" id="KW-0808">Transferase</keyword>
<dbReference type="PaxDb" id="3708-A0A078IWX5"/>
<evidence type="ECO:0000256" key="3">
    <source>
        <dbReference type="ARBA" id="ARBA00022692"/>
    </source>
</evidence>
<dbReference type="InterPro" id="IPR004159">
    <property type="entry name" value="Put_SAM_MeTrfase"/>
</dbReference>
<evidence type="ECO:0000256" key="5">
    <source>
        <dbReference type="ARBA" id="ARBA00023136"/>
    </source>
</evidence>
<keyword evidence="3" id="KW-0812">Transmembrane</keyword>
<evidence type="ECO:0000313" key="8">
    <source>
        <dbReference type="EMBL" id="CDY56270.1"/>
    </source>
</evidence>
<keyword evidence="7" id="KW-0735">Signal-anchor</keyword>
<proteinExistence type="inferred from homology"/>
<keyword evidence="9" id="KW-1185">Reference proteome</keyword>
<evidence type="ECO:0000256" key="4">
    <source>
        <dbReference type="ARBA" id="ARBA00022989"/>
    </source>
</evidence>
<comment type="similarity">
    <text evidence="7">Belongs to the methyltransferase superfamily.</text>
</comment>
<dbReference type="GO" id="GO:0008168">
    <property type="term" value="F:methyltransferase activity"/>
    <property type="evidence" value="ECO:0007669"/>
    <property type="project" value="UniProtKB-UniRule"/>
</dbReference>
<dbReference type="AlphaFoldDB" id="A0A078IWX5"/>
<protein>
    <recommendedName>
        <fullName evidence="7">Methyltransferase</fullName>
        <ecNumber evidence="7">2.1.1.-</ecNumber>
    </recommendedName>
</protein>
<evidence type="ECO:0000313" key="9">
    <source>
        <dbReference type="Proteomes" id="UP000028999"/>
    </source>
</evidence>
<organism evidence="8 9">
    <name type="scientific">Brassica napus</name>
    <name type="common">Rape</name>
    <dbReference type="NCBI Taxonomy" id="3708"/>
    <lineage>
        <taxon>Eukaryota</taxon>
        <taxon>Viridiplantae</taxon>
        <taxon>Streptophyta</taxon>
        <taxon>Embryophyta</taxon>
        <taxon>Tracheophyta</taxon>
        <taxon>Spermatophyta</taxon>
        <taxon>Magnoliopsida</taxon>
        <taxon>eudicotyledons</taxon>
        <taxon>Gunneridae</taxon>
        <taxon>Pentapetalae</taxon>
        <taxon>rosids</taxon>
        <taxon>malvids</taxon>
        <taxon>Brassicales</taxon>
        <taxon>Brassicaceae</taxon>
        <taxon>Brassiceae</taxon>
        <taxon>Brassica</taxon>
    </lineage>
</organism>
<dbReference type="EC" id="2.1.1.-" evidence="7"/>
<dbReference type="Gramene" id="CDY56270">
    <property type="protein sequence ID" value="CDY56270"/>
    <property type="gene ID" value="GSBRNA2T00018033001"/>
</dbReference>
<dbReference type="EMBL" id="LK033473">
    <property type="protein sequence ID" value="CDY56270.1"/>
    <property type="molecule type" value="Genomic_DNA"/>
</dbReference>
<evidence type="ECO:0000256" key="6">
    <source>
        <dbReference type="ARBA" id="ARBA00023180"/>
    </source>
</evidence>
<comment type="subcellular location">
    <subcellularLocation>
        <location evidence="7">Membrane</location>
        <topology evidence="7">Single-pass type II membrane protein</topology>
    </subcellularLocation>
</comment>
<dbReference type="Pfam" id="PF03141">
    <property type="entry name" value="Methyltransf_29"/>
    <property type="match status" value="1"/>
</dbReference>
<dbReference type="PANTHER" id="PTHR10108:SF1141">
    <property type="entry name" value="METHYLTRANSFERASE PMT24-RELATED"/>
    <property type="match status" value="1"/>
</dbReference>
<evidence type="ECO:0000256" key="7">
    <source>
        <dbReference type="RuleBase" id="RU366043"/>
    </source>
</evidence>
<dbReference type="PANTHER" id="PTHR10108">
    <property type="entry name" value="SAM-DEPENDENT METHYLTRANSFERASE"/>
    <property type="match status" value="1"/>
</dbReference>
<dbReference type="GO" id="GO:0032259">
    <property type="term" value="P:methylation"/>
    <property type="evidence" value="ECO:0007669"/>
    <property type="project" value="UniProtKB-KW"/>
</dbReference>
<keyword evidence="4" id="KW-1133">Transmembrane helix</keyword>
<dbReference type="GO" id="GO:0016020">
    <property type="term" value="C:membrane"/>
    <property type="evidence" value="ECO:0007669"/>
    <property type="project" value="UniProtKB-SubCell"/>
</dbReference>
<reference evidence="8 9" key="1">
    <citation type="journal article" date="2014" name="Science">
        <title>Plant genetics. Early allopolyploid evolution in the post-Neolithic Brassica napus oilseed genome.</title>
        <authorList>
            <person name="Chalhoub B."/>
            <person name="Denoeud F."/>
            <person name="Liu S."/>
            <person name="Parkin I.A."/>
            <person name="Tang H."/>
            <person name="Wang X."/>
            <person name="Chiquet J."/>
            <person name="Belcram H."/>
            <person name="Tong C."/>
            <person name="Samans B."/>
            <person name="Correa M."/>
            <person name="Da Silva C."/>
            <person name="Just J."/>
            <person name="Falentin C."/>
            <person name="Koh C.S."/>
            <person name="Le Clainche I."/>
            <person name="Bernard M."/>
            <person name="Bento P."/>
            <person name="Noel B."/>
            <person name="Labadie K."/>
            <person name="Alberti A."/>
            <person name="Charles M."/>
            <person name="Arnaud D."/>
            <person name="Guo H."/>
            <person name="Daviaud C."/>
            <person name="Alamery S."/>
            <person name="Jabbari K."/>
            <person name="Zhao M."/>
            <person name="Edger P.P."/>
            <person name="Chelaifa H."/>
            <person name="Tack D."/>
            <person name="Lassalle G."/>
            <person name="Mestiri I."/>
            <person name="Schnel N."/>
            <person name="Le Paslier M.C."/>
            <person name="Fan G."/>
            <person name="Renault V."/>
            <person name="Bayer P.E."/>
            <person name="Golicz A.A."/>
            <person name="Manoli S."/>
            <person name="Lee T.H."/>
            <person name="Thi V.H."/>
            <person name="Chalabi S."/>
            <person name="Hu Q."/>
            <person name="Fan C."/>
            <person name="Tollenaere R."/>
            <person name="Lu Y."/>
            <person name="Battail C."/>
            <person name="Shen J."/>
            <person name="Sidebottom C.H."/>
            <person name="Wang X."/>
            <person name="Canaguier A."/>
            <person name="Chauveau A."/>
            <person name="Berard A."/>
            <person name="Deniot G."/>
            <person name="Guan M."/>
            <person name="Liu Z."/>
            <person name="Sun F."/>
            <person name="Lim Y.P."/>
            <person name="Lyons E."/>
            <person name="Town C.D."/>
            <person name="Bancroft I."/>
            <person name="Wang X."/>
            <person name="Meng J."/>
            <person name="Ma J."/>
            <person name="Pires J.C."/>
            <person name="King G.J."/>
            <person name="Brunel D."/>
            <person name="Delourme R."/>
            <person name="Renard M."/>
            <person name="Aury J.M."/>
            <person name="Adams K.L."/>
            <person name="Batley J."/>
            <person name="Snowdon R.J."/>
            <person name="Tost J."/>
            <person name="Edwards D."/>
            <person name="Zhou Y."/>
            <person name="Hua W."/>
            <person name="Sharpe A.G."/>
            <person name="Paterson A.H."/>
            <person name="Guan C."/>
            <person name="Wincker P."/>
        </authorList>
    </citation>
    <scope>NUCLEOTIDE SEQUENCE [LARGE SCALE GENOMIC DNA]</scope>
    <source>
        <strain evidence="9">cv. Darmor-bzh</strain>
    </source>
</reference>
<keyword evidence="5" id="KW-0472">Membrane</keyword>
<sequence>MMIHQFSALKKRCSLVSVIVEVDRILRPQGTFIVNDGMEKIGEIEKMMESLKWNVRMTHSRYGEGVISVQKSWWRPTEVETITSAIESERELV</sequence>
<gene>
    <name evidence="8" type="primary">BnaA09g54540D</name>
    <name evidence="8" type="ORF">GSBRNA2T00018033001</name>
</gene>
<keyword evidence="1 7" id="KW-0489">Methyltransferase</keyword>
<evidence type="ECO:0000256" key="2">
    <source>
        <dbReference type="ARBA" id="ARBA00022679"/>
    </source>
</evidence>
<keyword evidence="6 7" id="KW-0325">Glycoprotein</keyword>
<evidence type="ECO:0000256" key="1">
    <source>
        <dbReference type="ARBA" id="ARBA00022603"/>
    </source>
</evidence>
<dbReference type="STRING" id="3708.A0A078IWX5"/>
<name>A0A078IWX5_BRANA</name>